<dbReference type="EC" id="2.1.1.45" evidence="1 4"/>
<keyword evidence="7" id="KW-1185">Reference proteome</keyword>
<proteinExistence type="predicted"/>
<dbReference type="GO" id="GO:0032259">
    <property type="term" value="P:methylation"/>
    <property type="evidence" value="ECO:0007669"/>
    <property type="project" value="UniProtKB-KW"/>
</dbReference>
<dbReference type="PANTHER" id="PTHR11548:SF1">
    <property type="entry name" value="THYMIDYLATE SYNTHASE 1"/>
    <property type="match status" value="1"/>
</dbReference>
<comment type="caution">
    <text evidence="6">The sequence shown here is derived from an EMBL/GenBank/DDBJ whole genome shotgun (WGS) entry which is preliminary data.</text>
</comment>
<dbReference type="GO" id="GO:0006231">
    <property type="term" value="P:dTMP biosynthetic process"/>
    <property type="evidence" value="ECO:0007669"/>
    <property type="project" value="InterPro"/>
</dbReference>
<reference evidence="7" key="2">
    <citation type="submission" date="2013-04" db="EMBL/GenBank/DDBJ databases">
        <title>Bisphenol A degrading Sphingobium sp. strain BiD32.</title>
        <authorList>
            <person name="Nielsen J.L."/>
            <person name="Zhou N.A."/>
            <person name="Kjeldal H."/>
        </authorList>
    </citation>
    <scope>NUCLEOTIDE SEQUENCE [LARGE SCALE GENOMIC DNA]</scope>
    <source>
        <strain evidence="7">BiD32</strain>
    </source>
</reference>
<dbReference type="GO" id="GO:0004799">
    <property type="term" value="F:thymidylate synthase activity"/>
    <property type="evidence" value="ECO:0007669"/>
    <property type="project" value="UniProtKB-UniRule"/>
</dbReference>
<evidence type="ECO:0000259" key="5">
    <source>
        <dbReference type="Pfam" id="PF00303"/>
    </source>
</evidence>
<evidence type="ECO:0000256" key="4">
    <source>
        <dbReference type="NCBIfam" id="TIGR03284"/>
    </source>
</evidence>
<dbReference type="InterPro" id="IPR000398">
    <property type="entry name" value="Thymidylate_synthase"/>
</dbReference>
<evidence type="ECO:0000256" key="3">
    <source>
        <dbReference type="ARBA" id="ARBA00022679"/>
    </source>
</evidence>
<keyword evidence="3 6" id="KW-0808">Transferase</keyword>
<keyword evidence="2 6" id="KW-0489">Methyltransferase</keyword>
<dbReference type="InterPro" id="IPR023451">
    <property type="entry name" value="Thymidate_synth/dCMP_Mease_dom"/>
</dbReference>
<reference evidence="6 7" key="1">
    <citation type="submission" date="2013-03" db="EMBL/GenBank/DDBJ databases">
        <authorList>
            <person name="Le V."/>
        </authorList>
    </citation>
    <scope>NUCLEOTIDE SEQUENCE [LARGE SCALE GENOMIC DNA]</scope>
    <source>
        <strain evidence="6 7">BiD32</strain>
    </source>
</reference>
<dbReference type="EMBL" id="CAVK010000168">
    <property type="protein sequence ID" value="CCW19036.1"/>
    <property type="molecule type" value="Genomic_DNA"/>
</dbReference>
<dbReference type="Gene3D" id="3.30.572.10">
    <property type="entry name" value="Thymidylate synthase/dCMP hydroxymethylase domain"/>
    <property type="match status" value="1"/>
</dbReference>
<feature type="domain" description="Thymidylate synthase/dCMP hydroxymethylase" evidence="5">
    <location>
        <begin position="1"/>
        <end position="137"/>
    </location>
</feature>
<sequence>MLFTGWNVAEVANMALPPCHMTYQFQVSNGKLNGLLFQRSCDLGLGFAFNIFGLSMITRMLAQQCDLEPGEVVWQGGDVHLYLNHAALVEEQMARIPSGAPKLRINRRPSDIFSYAIEDFEVSDYAPQAHISAPVAV</sequence>
<accession>N1MQ23</accession>
<evidence type="ECO:0000256" key="2">
    <source>
        <dbReference type="ARBA" id="ARBA00022603"/>
    </source>
</evidence>
<dbReference type="PRINTS" id="PR00108">
    <property type="entry name" value="THYMDSNTHASE"/>
</dbReference>
<evidence type="ECO:0000313" key="7">
    <source>
        <dbReference type="Proteomes" id="UP000013201"/>
    </source>
</evidence>
<dbReference type="PANTHER" id="PTHR11548">
    <property type="entry name" value="THYMIDYLATE SYNTHASE 1"/>
    <property type="match status" value="1"/>
</dbReference>
<organism evidence="6 7">
    <name type="scientific">Sphingobium indicum BiD32</name>
    <dbReference type="NCBI Taxonomy" id="1301087"/>
    <lineage>
        <taxon>Bacteria</taxon>
        <taxon>Pseudomonadati</taxon>
        <taxon>Pseudomonadota</taxon>
        <taxon>Alphaproteobacteria</taxon>
        <taxon>Sphingomonadales</taxon>
        <taxon>Sphingomonadaceae</taxon>
        <taxon>Sphingobium</taxon>
    </lineage>
</organism>
<dbReference type="SUPFAM" id="SSF55831">
    <property type="entry name" value="Thymidylate synthase/dCMP hydroxymethylase"/>
    <property type="match status" value="1"/>
</dbReference>
<dbReference type="GO" id="GO:0005829">
    <property type="term" value="C:cytosol"/>
    <property type="evidence" value="ECO:0007669"/>
    <property type="project" value="TreeGrafter"/>
</dbReference>
<name>N1MQ23_9SPHN</name>
<protein>
    <recommendedName>
        <fullName evidence="1 4">Thymidylate synthase</fullName>
        <ecNumber evidence="1 4">2.1.1.45</ecNumber>
    </recommendedName>
</protein>
<dbReference type="InterPro" id="IPR036926">
    <property type="entry name" value="Thymidate_synth/dCMP_Mease_sf"/>
</dbReference>
<dbReference type="NCBIfam" id="TIGR03284">
    <property type="entry name" value="thym_sym"/>
    <property type="match status" value="1"/>
</dbReference>
<dbReference type="InterPro" id="IPR045097">
    <property type="entry name" value="Thymidate_synth/dCMP_Mease"/>
</dbReference>
<evidence type="ECO:0000256" key="1">
    <source>
        <dbReference type="ARBA" id="ARBA00011947"/>
    </source>
</evidence>
<dbReference type="AlphaFoldDB" id="N1MQ23"/>
<dbReference type="Proteomes" id="UP000013201">
    <property type="component" value="Unassembled WGS sequence"/>
</dbReference>
<gene>
    <name evidence="6" type="ORF">EBBID32_33950</name>
</gene>
<evidence type="ECO:0000313" key="6">
    <source>
        <dbReference type="EMBL" id="CCW19036.1"/>
    </source>
</evidence>
<dbReference type="Pfam" id="PF00303">
    <property type="entry name" value="Thymidylat_synt"/>
    <property type="match status" value="1"/>
</dbReference>